<dbReference type="GO" id="GO:0033013">
    <property type="term" value="P:tetrapyrrole metabolic process"/>
    <property type="evidence" value="ECO:0007669"/>
    <property type="project" value="UniProtKB-ARBA"/>
</dbReference>
<comment type="subcellular location">
    <subcellularLocation>
        <location evidence="1">Membrane</location>
        <topology evidence="1">Multi-pass membrane protein</topology>
    </subcellularLocation>
</comment>
<dbReference type="Gene3D" id="1.20.1260.100">
    <property type="entry name" value="TspO/MBR protein"/>
    <property type="match status" value="1"/>
</dbReference>
<evidence type="ECO:0000256" key="1">
    <source>
        <dbReference type="ARBA" id="ARBA00004141"/>
    </source>
</evidence>
<dbReference type="GO" id="GO:0016020">
    <property type="term" value="C:membrane"/>
    <property type="evidence" value="ECO:0007669"/>
    <property type="project" value="UniProtKB-SubCell"/>
</dbReference>
<dbReference type="PANTHER" id="PTHR10057:SF0">
    <property type="entry name" value="TRANSLOCATOR PROTEIN"/>
    <property type="match status" value="1"/>
</dbReference>
<keyword evidence="9" id="KW-1185">Reference proteome</keyword>
<sequence>MTAYRLPALALSLLLAFVTAALGAMASIDAKGFYASLVQPAWAPPPWLFGPVWTLLYLMMALALWRYWLSPARRWPGTVLYLAQLLANGLWSWLFFQWHWGLGALLEMLVLLALILATIRAFARADRLAAALLVPYLAWVAFATALTFSLWQANGALLG</sequence>
<dbReference type="FunFam" id="1.20.1260.100:FF:000001">
    <property type="entry name" value="translocator protein 2"/>
    <property type="match status" value="1"/>
</dbReference>
<dbReference type="RefSeq" id="WP_008485829.1">
    <property type="nucleotide sequence ID" value="NZ_AMRI01000023.1"/>
</dbReference>
<keyword evidence="4 6" id="KW-1133">Transmembrane helix</keyword>
<comment type="caution">
    <text evidence="8">The sequence shown here is derived from an EMBL/GenBank/DDBJ whole genome shotgun (WGS) entry which is preliminary data.</text>
</comment>
<dbReference type="PANTHER" id="PTHR10057">
    <property type="entry name" value="PERIPHERAL-TYPE BENZODIAZEPINE RECEPTOR"/>
    <property type="match status" value="1"/>
</dbReference>
<dbReference type="InterPro" id="IPR038330">
    <property type="entry name" value="TspO/MBR-related_sf"/>
</dbReference>
<protein>
    <submittedName>
        <fullName evidence="8">Tryptophan-rich sensory protein</fullName>
    </submittedName>
</protein>
<evidence type="ECO:0000256" key="3">
    <source>
        <dbReference type="ARBA" id="ARBA00022692"/>
    </source>
</evidence>
<feature type="signal peptide" evidence="7">
    <location>
        <begin position="1"/>
        <end position="26"/>
    </location>
</feature>
<evidence type="ECO:0000256" key="6">
    <source>
        <dbReference type="SAM" id="Phobius"/>
    </source>
</evidence>
<dbReference type="Proteomes" id="UP000006755">
    <property type="component" value="Unassembled WGS sequence"/>
</dbReference>
<dbReference type="PIRSF" id="PIRSF005859">
    <property type="entry name" value="PBR"/>
    <property type="match status" value="1"/>
</dbReference>
<evidence type="ECO:0000313" key="8">
    <source>
        <dbReference type="EMBL" id="EKE69586.1"/>
    </source>
</evidence>
<dbReference type="AlphaFoldDB" id="K2IHK5"/>
<organism evidence="8 9">
    <name type="scientific">Gallaecimonas xiamenensis 3-C-1</name>
    <dbReference type="NCBI Taxonomy" id="745411"/>
    <lineage>
        <taxon>Bacteria</taxon>
        <taxon>Pseudomonadati</taxon>
        <taxon>Pseudomonadota</taxon>
        <taxon>Gammaproteobacteria</taxon>
        <taxon>Enterobacterales</taxon>
        <taxon>Gallaecimonadaceae</taxon>
        <taxon>Gallaecimonas</taxon>
    </lineage>
</organism>
<proteinExistence type="inferred from homology"/>
<evidence type="ECO:0000256" key="7">
    <source>
        <dbReference type="SAM" id="SignalP"/>
    </source>
</evidence>
<evidence type="ECO:0000256" key="4">
    <source>
        <dbReference type="ARBA" id="ARBA00022989"/>
    </source>
</evidence>
<dbReference type="PATRIC" id="fig|745411.4.peg.2926"/>
<evidence type="ECO:0000256" key="2">
    <source>
        <dbReference type="ARBA" id="ARBA00007524"/>
    </source>
</evidence>
<name>K2IHK5_9GAMM</name>
<accession>K2IHK5</accession>
<comment type="similarity">
    <text evidence="2">Belongs to the TspO/BZRP family.</text>
</comment>
<reference evidence="8 9" key="1">
    <citation type="journal article" date="2012" name="J. Bacteriol.">
        <title>Genome Sequence of Gallaecimonas xiamenensis Type Strain 3-C-1.</title>
        <authorList>
            <person name="Lai Q."/>
            <person name="Wang L."/>
            <person name="Wang W."/>
            <person name="Shao Z."/>
        </authorList>
    </citation>
    <scope>NUCLEOTIDE SEQUENCE [LARGE SCALE GENOMIC DNA]</scope>
    <source>
        <strain evidence="8 9">3-C-1</strain>
    </source>
</reference>
<dbReference type="OrthoDB" id="9795496at2"/>
<dbReference type="eggNOG" id="COG3476">
    <property type="taxonomic scope" value="Bacteria"/>
</dbReference>
<evidence type="ECO:0000256" key="5">
    <source>
        <dbReference type="ARBA" id="ARBA00023136"/>
    </source>
</evidence>
<feature type="transmembrane region" description="Helical" evidence="6">
    <location>
        <begin position="47"/>
        <end position="67"/>
    </location>
</feature>
<keyword evidence="5 6" id="KW-0472">Membrane</keyword>
<dbReference type="STRING" id="745411.B3C1_14872"/>
<feature type="transmembrane region" description="Helical" evidence="6">
    <location>
        <begin position="79"/>
        <end position="96"/>
    </location>
</feature>
<feature type="transmembrane region" description="Helical" evidence="6">
    <location>
        <begin position="102"/>
        <end position="123"/>
    </location>
</feature>
<dbReference type="InterPro" id="IPR004307">
    <property type="entry name" value="TspO_MBR"/>
</dbReference>
<keyword evidence="3 6" id="KW-0812">Transmembrane</keyword>
<evidence type="ECO:0000313" key="9">
    <source>
        <dbReference type="Proteomes" id="UP000006755"/>
    </source>
</evidence>
<keyword evidence="7" id="KW-0732">Signal</keyword>
<dbReference type="EMBL" id="AMRI01000023">
    <property type="protein sequence ID" value="EKE69586.1"/>
    <property type="molecule type" value="Genomic_DNA"/>
</dbReference>
<dbReference type="CDD" id="cd15904">
    <property type="entry name" value="TSPO_MBR"/>
    <property type="match status" value="1"/>
</dbReference>
<dbReference type="Pfam" id="PF03073">
    <property type="entry name" value="TspO_MBR"/>
    <property type="match status" value="1"/>
</dbReference>
<feature type="chain" id="PRO_5003858788" evidence="7">
    <location>
        <begin position="27"/>
        <end position="159"/>
    </location>
</feature>
<feature type="transmembrane region" description="Helical" evidence="6">
    <location>
        <begin position="130"/>
        <end position="151"/>
    </location>
</feature>
<gene>
    <name evidence="8" type="ORF">B3C1_14872</name>
</gene>